<dbReference type="InParanoid" id="G4ZB19"/>
<feature type="compositionally biased region" description="Polar residues" evidence="1">
    <location>
        <begin position="109"/>
        <end position="123"/>
    </location>
</feature>
<accession>G4ZB19</accession>
<name>G4ZB19_PHYSP</name>
<evidence type="ECO:0000313" key="3">
    <source>
        <dbReference type="Proteomes" id="UP000002640"/>
    </source>
</evidence>
<dbReference type="GeneID" id="20645912"/>
<evidence type="ECO:0000256" key="1">
    <source>
        <dbReference type="SAM" id="MobiDB-lite"/>
    </source>
</evidence>
<dbReference type="KEGG" id="psoj:PHYSODRAFT_329229"/>
<evidence type="ECO:0000313" key="2">
    <source>
        <dbReference type="EMBL" id="EGZ21238.1"/>
    </source>
</evidence>
<gene>
    <name evidence="2" type="ORF">PHYSODRAFT_329229</name>
</gene>
<sequence>MPRTVGAKDISPKVRVAVVVYLTTLSKECRLRYGTIVRAKRLFKLSHAAIETIWGLRGDPAALVQPRRPYPPKPTRISPKEVGERVAAVPLCQRQTLRLLEAASGIPRSGTSSPRSCGASYQGSADAYGRTQASAADVGSCPSAASNR</sequence>
<dbReference type="Proteomes" id="UP000002640">
    <property type="component" value="Unassembled WGS sequence"/>
</dbReference>
<proteinExistence type="predicted"/>
<keyword evidence="3" id="KW-1185">Reference proteome</keyword>
<dbReference type="RefSeq" id="XP_009523955.1">
    <property type="nucleotide sequence ID" value="XM_009525660.1"/>
</dbReference>
<dbReference type="AlphaFoldDB" id="G4ZB19"/>
<reference evidence="2 3" key="1">
    <citation type="journal article" date="2006" name="Science">
        <title>Phytophthora genome sequences uncover evolutionary origins and mechanisms of pathogenesis.</title>
        <authorList>
            <person name="Tyler B.M."/>
            <person name="Tripathy S."/>
            <person name="Zhang X."/>
            <person name="Dehal P."/>
            <person name="Jiang R.H."/>
            <person name="Aerts A."/>
            <person name="Arredondo F.D."/>
            <person name="Baxter L."/>
            <person name="Bensasson D."/>
            <person name="Beynon J.L."/>
            <person name="Chapman J."/>
            <person name="Damasceno C.M."/>
            <person name="Dorrance A.E."/>
            <person name="Dou D."/>
            <person name="Dickerman A.W."/>
            <person name="Dubchak I.L."/>
            <person name="Garbelotto M."/>
            <person name="Gijzen M."/>
            <person name="Gordon S.G."/>
            <person name="Govers F."/>
            <person name="Grunwald N.J."/>
            <person name="Huang W."/>
            <person name="Ivors K.L."/>
            <person name="Jones R.W."/>
            <person name="Kamoun S."/>
            <person name="Krampis K."/>
            <person name="Lamour K.H."/>
            <person name="Lee M.K."/>
            <person name="McDonald W.H."/>
            <person name="Medina M."/>
            <person name="Meijer H.J."/>
            <person name="Nordberg E.K."/>
            <person name="Maclean D.J."/>
            <person name="Ospina-Giraldo M.D."/>
            <person name="Morris P.F."/>
            <person name="Phuntumart V."/>
            <person name="Putnam N.H."/>
            <person name="Rash S."/>
            <person name="Rose J.K."/>
            <person name="Sakihama Y."/>
            <person name="Salamov A.A."/>
            <person name="Savidor A."/>
            <person name="Scheuring C.F."/>
            <person name="Smith B.M."/>
            <person name="Sobral B.W."/>
            <person name="Terry A."/>
            <person name="Torto-Alalibo T.A."/>
            <person name="Win J."/>
            <person name="Xu Z."/>
            <person name="Zhang H."/>
            <person name="Grigoriev I.V."/>
            <person name="Rokhsar D.S."/>
            <person name="Boore J.L."/>
        </authorList>
    </citation>
    <scope>NUCLEOTIDE SEQUENCE [LARGE SCALE GENOMIC DNA]</scope>
    <source>
        <strain evidence="2 3">P6497</strain>
    </source>
</reference>
<protein>
    <submittedName>
        <fullName evidence="2">Uncharacterized protein</fullName>
    </submittedName>
</protein>
<feature type="region of interest" description="Disordered" evidence="1">
    <location>
        <begin position="104"/>
        <end position="124"/>
    </location>
</feature>
<dbReference type="EMBL" id="JH159153">
    <property type="protein sequence ID" value="EGZ21238.1"/>
    <property type="molecule type" value="Genomic_DNA"/>
</dbReference>
<organism evidence="2 3">
    <name type="scientific">Phytophthora sojae (strain P6497)</name>
    <name type="common">Soybean stem and root rot agent</name>
    <name type="synonym">Phytophthora megasperma f. sp. glycines</name>
    <dbReference type="NCBI Taxonomy" id="1094619"/>
    <lineage>
        <taxon>Eukaryota</taxon>
        <taxon>Sar</taxon>
        <taxon>Stramenopiles</taxon>
        <taxon>Oomycota</taxon>
        <taxon>Peronosporomycetes</taxon>
        <taxon>Peronosporales</taxon>
        <taxon>Peronosporaceae</taxon>
        <taxon>Phytophthora</taxon>
    </lineage>
</organism>